<name>A0ABT3FMP8_9BACT</name>
<keyword evidence="3" id="KW-1185">Reference proteome</keyword>
<dbReference type="InterPro" id="IPR004360">
    <property type="entry name" value="Glyas_Fos-R_dOase_dom"/>
</dbReference>
<dbReference type="PROSITE" id="PS51819">
    <property type="entry name" value="VOC"/>
    <property type="match status" value="1"/>
</dbReference>
<protein>
    <submittedName>
        <fullName evidence="2">VOC family protein</fullName>
    </submittedName>
</protein>
<comment type="caution">
    <text evidence="2">The sequence shown here is derived from an EMBL/GenBank/DDBJ whole genome shotgun (WGS) entry which is preliminary data.</text>
</comment>
<organism evidence="2 3">
    <name type="scientific">Luteolibacter flavescens</name>
    <dbReference type="NCBI Taxonomy" id="1859460"/>
    <lineage>
        <taxon>Bacteria</taxon>
        <taxon>Pseudomonadati</taxon>
        <taxon>Verrucomicrobiota</taxon>
        <taxon>Verrucomicrobiia</taxon>
        <taxon>Verrucomicrobiales</taxon>
        <taxon>Verrucomicrobiaceae</taxon>
        <taxon>Luteolibacter</taxon>
    </lineage>
</organism>
<dbReference type="SUPFAM" id="SSF54593">
    <property type="entry name" value="Glyoxalase/Bleomycin resistance protein/Dihydroxybiphenyl dioxygenase"/>
    <property type="match status" value="1"/>
</dbReference>
<dbReference type="Gene3D" id="3.30.720.120">
    <property type="match status" value="1"/>
</dbReference>
<dbReference type="Pfam" id="PF00903">
    <property type="entry name" value="Glyoxalase"/>
    <property type="match status" value="1"/>
</dbReference>
<proteinExistence type="predicted"/>
<dbReference type="PANTHER" id="PTHR34109:SF1">
    <property type="entry name" value="VOC DOMAIN-CONTAINING PROTEIN"/>
    <property type="match status" value="1"/>
</dbReference>
<dbReference type="InterPro" id="IPR037523">
    <property type="entry name" value="VOC_core"/>
</dbReference>
<evidence type="ECO:0000259" key="1">
    <source>
        <dbReference type="PROSITE" id="PS51819"/>
    </source>
</evidence>
<dbReference type="Gene3D" id="3.30.720.110">
    <property type="match status" value="1"/>
</dbReference>
<dbReference type="Proteomes" id="UP001207930">
    <property type="component" value="Unassembled WGS sequence"/>
</dbReference>
<dbReference type="EMBL" id="JAPDDS010000004">
    <property type="protein sequence ID" value="MCW1884840.1"/>
    <property type="molecule type" value="Genomic_DNA"/>
</dbReference>
<feature type="domain" description="VOC" evidence="1">
    <location>
        <begin position="7"/>
        <end position="130"/>
    </location>
</feature>
<gene>
    <name evidence="2" type="ORF">OKA04_08880</name>
</gene>
<dbReference type="InterPro" id="IPR029068">
    <property type="entry name" value="Glyas_Bleomycin-R_OHBP_Dase"/>
</dbReference>
<evidence type="ECO:0000313" key="3">
    <source>
        <dbReference type="Proteomes" id="UP001207930"/>
    </source>
</evidence>
<accession>A0ABT3FMP8</accession>
<dbReference type="RefSeq" id="WP_264500797.1">
    <property type="nucleotide sequence ID" value="NZ_JAPDDS010000004.1"/>
</dbReference>
<dbReference type="PANTHER" id="PTHR34109">
    <property type="entry name" value="BNAUNNG04460D PROTEIN-RELATED"/>
    <property type="match status" value="1"/>
</dbReference>
<dbReference type="CDD" id="cd07246">
    <property type="entry name" value="VOC_like"/>
    <property type="match status" value="1"/>
</dbReference>
<sequence>MSEIPQGYHTVTPSLTVRDGVAALDFYAKAFGAVEVFRMPEPTGKIMHAEFNIGDSRIMLSDEYPHHGALAPAVGEGCSFMLYVTDIDAAFEQAIAAGATVVQAPTDMFWGDRSGKVNDPFGYRWTLASHVRDVSPEEMDEAAKTWAEQNQA</sequence>
<reference evidence="2 3" key="1">
    <citation type="submission" date="2022-10" db="EMBL/GenBank/DDBJ databases">
        <title>Luteolibacter flavescens strain MCCC 1K03193, whole genome shotgun sequencing project.</title>
        <authorList>
            <person name="Zhao G."/>
            <person name="Shen L."/>
        </authorList>
    </citation>
    <scope>NUCLEOTIDE SEQUENCE [LARGE SCALE GENOMIC DNA]</scope>
    <source>
        <strain evidence="2 3">MCCC 1K03193</strain>
    </source>
</reference>
<evidence type="ECO:0000313" key="2">
    <source>
        <dbReference type="EMBL" id="MCW1884840.1"/>
    </source>
</evidence>